<keyword evidence="5" id="KW-0560">Oxidoreductase</keyword>
<feature type="domain" description="Acyl-CoA dehydrogenase/oxidase C-terminal" evidence="6">
    <location>
        <begin position="162"/>
        <end position="297"/>
    </location>
</feature>
<comment type="caution">
    <text evidence="8">The sequence shown here is derived from an EMBL/GenBank/DDBJ whole genome shotgun (WGS) entry which is preliminary data.</text>
</comment>
<evidence type="ECO:0000256" key="3">
    <source>
        <dbReference type="ARBA" id="ARBA00022630"/>
    </source>
</evidence>
<dbReference type="GO" id="GO:0003995">
    <property type="term" value="F:acyl-CoA dehydrogenase activity"/>
    <property type="evidence" value="ECO:0007669"/>
    <property type="project" value="TreeGrafter"/>
</dbReference>
<evidence type="ECO:0000256" key="2">
    <source>
        <dbReference type="ARBA" id="ARBA00009347"/>
    </source>
</evidence>
<keyword evidence="9" id="KW-1185">Reference proteome</keyword>
<keyword evidence="3" id="KW-0285">Flavoprotein</keyword>
<dbReference type="InterPro" id="IPR037069">
    <property type="entry name" value="AcylCoA_DH/ox_N_sf"/>
</dbReference>
<dbReference type="InterPro" id="IPR009100">
    <property type="entry name" value="AcylCoA_DH/oxidase_NM_dom_sf"/>
</dbReference>
<proteinExistence type="inferred from homology"/>
<evidence type="ECO:0000313" key="9">
    <source>
        <dbReference type="Proteomes" id="UP001165565"/>
    </source>
</evidence>
<name>A0AA42CQD9_9SPHN</name>
<protein>
    <submittedName>
        <fullName evidence="8">Acyl-CoA/acyl-ACP dehydrogenase</fullName>
    </submittedName>
</protein>
<dbReference type="PANTHER" id="PTHR43884">
    <property type="entry name" value="ACYL-COA DEHYDROGENASE"/>
    <property type="match status" value="1"/>
</dbReference>
<organism evidence="8 9">
    <name type="scientific">Sphingomonas lycopersici</name>
    <dbReference type="NCBI Taxonomy" id="2951807"/>
    <lineage>
        <taxon>Bacteria</taxon>
        <taxon>Pseudomonadati</taxon>
        <taxon>Pseudomonadota</taxon>
        <taxon>Alphaproteobacteria</taxon>
        <taxon>Sphingomonadales</taxon>
        <taxon>Sphingomonadaceae</taxon>
        <taxon>Sphingomonas</taxon>
    </lineage>
</organism>
<accession>A0AA42CQD9</accession>
<dbReference type="InterPro" id="IPR009075">
    <property type="entry name" value="AcylCo_DH/oxidase_C"/>
</dbReference>
<dbReference type="Gene3D" id="1.20.140.10">
    <property type="entry name" value="Butyryl-CoA Dehydrogenase, subunit A, domain 3"/>
    <property type="match status" value="1"/>
</dbReference>
<dbReference type="SUPFAM" id="SSF56645">
    <property type="entry name" value="Acyl-CoA dehydrogenase NM domain-like"/>
    <property type="match status" value="1"/>
</dbReference>
<feature type="domain" description="Acyl-CoA dehydrogenase/oxidase N-terminal" evidence="7">
    <location>
        <begin position="6"/>
        <end position="93"/>
    </location>
</feature>
<evidence type="ECO:0000256" key="4">
    <source>
        <dbReference type="ARBA" id="ARBA00022827"/>
    </source>
</evidence>
<dbReference type="SUPFAM" id="SSF47203">
    <property type="entry name" value="Acyl-CoA dehydrogenase C-terminal domain-like"/>
    <property type="match status" value="1"/>
</dbReference>
<evidence type="ECO:0000313" key="8">
    <source>
        <dbReference type="EMBL" id="MCW6534797.1"/>
    </source>
</evidence>
<dbReference type="AlphaFoldDB" id="A0AA42CQD9"/>
<sequence length="323" mass="34203">MNFAFTDEQIELRDGVRAYLEGTHGAEVLRRLDTEGGRDPVIWRGLVEMGLTALIVPEAQGGLGLGLIEAALVAVELGRADVSEPVADSALVAPRLIADEAQLAAIAAGELKVALAHPVNPWVADADQAGLVFGGSATGERLESADPLRRLFAVARAEADARMLDHAALIAAAQLVGAGERMLTLATDYAKDREQFGQAIGGFQAIKHHLASVAVALEFARPALWRAAYALENGHERAGVHVSHAKLAATDAAVQAAETAIQVHGAMGYTYEVDLHYWMKRAWALAGAWGDRAFHLRRLDDAVIGGAMAIGPDQSFETGMTHG</sequence>
<dbReference type="Proteomes" id="UP001165565">
    <property type="component" value="Unassembled WGS sequence"/>
</dbReference>
<comment type="similarity">
    <text evidence="2">Belongs to the acyl-CoA dehydrogenase family.</text>
</comment>
<evidence type="ECO:0000256" key="1">
    <source>
        <dbReference type="ARBA" id="ARBA00001974"/>
    </source>
</evidence>
<dbReference type="Gene3D" id="1.10.540.10">
    <property type="entry name" value="Acyl-CoA dehydrogenase/oxidase, N-terminal domain"/>
    <property type="match status" value="1"/>
</dbReference>
<dbReference type="EMBL" id="JANFAV010000004">
    <property type="protein sequence ID" value="MCW6534797.1"/>
    <property type="molecule type" value="Genomic_DNA"/>
</dbReference>
<comment type="cofactor">
    <cofactor evidence="1">
        <name>FAD</name>
        <dbReference type="ChEBI" id="CHEBI:57692"/>
    </cofactor>
</comment>
<reference evidence="8" key="1">
    <citation type="submission" date="2022-06" db="EMBL/GenBank/DDBJ databases">
        <title>Sphingomonas sp. nov. isolated from rhizosphere soil of tomato.</title>
        <authorList>
            <person name="Dong H."/>
            <person name="Gao R."/>
        </authorList>
    </citation>
    <scope>NUCLEOTIDE SEQUENCE</scope>
    <source>
        <strain evidence="8">MMSM24</strain>
    </source>
</reference>
<evidence type="ECO:0000256" key="5">
    <source>
        <dbReference type="ARBA" id="ARBA00023002"/>
    </source>
</evidence>
<dbReference type="Pfam" id="PF00441">
    <property type="entry name" value="Acyl-CoA_dh_1"/>
    <property type="match status" value="1"/>
</dbReference>
<evidence type="ECO:0000259" key="6">
    <source>
        <dbReference type="Pfam" id="PF00441"/>
    </source>
</evidence>
<gene>
    <name evidence="8" type="ORF">NEE01_08370</name>
</gene>
<dbReference type="InterPro" id="IPR013786">
    <property type="entry name" value="AcylCoA_DH/ox_N"/>
</dbReference>
<evidence type="ECO:0000259" key="7">
    <source>
        <dbReference type="Pfam" id="PF02771"/>
    </source>
</evidence>
<dbReference type="GO" id="GO:0050660">
    <property type="term" value="F:flavin adenine dinucleotide binding"/>
    <property type="evidence" value="ECO:0007669"/>
    <property type="project" value="InterPro"/>
</dbReference>
<dbReference type="RefSeq" id="WP_265268619.1">
    <property type="nucleotide sequence ID" value="NZ_JANFAV010000004.1"/>
</dbReference>
<dbReference type="Pfam" id="PF02771">
    <property type="entry name" value="Acyl-CoA_dh_N"/>
    <property type="match status" value="1"/>
</dbReference>
<dbReference type="InterPro" id="IPR036250">
    <property type="entry name" value="AcylCo_DH-like_C"/>
</dbReference>
<keyword evidence="4" id="KW-0274">FAD</keyword>
<dbReference type="PANTHER" id="PTHR43884:SF20">
    <property type="entry name" value="ACYL-COA DEHYDROGENASE FADE28"/>
    <property type="match status" value="1"/>
</dbReference>